<dbReference type="PANTHER" id="PTHR33696:SF1">
    <property type="entry name" value="T22J18.15"/>
    <property type="match status" value="1"/>
</dbReference>
<proteinExistence type="predicted"/>
<dbReference type="EMBL" id="CAXHTB010000012">
    <property type="protein sequence ID" value="CAL0316070.1"/>
    <property type="molecule type" value="Genomic_DNA"/>
</dbReference>
<dbReference type="AlphaFoldDB" id="A0AAV1X381"/>
<name>A0AAV1X381_LUPLU</name>
<sequence>MDSSATLNLHHHAKVVPKQCDTFPSGRYFSSRRTPSFSSFSSSLESLYFHDDPLLCPSTPLRFSGSVPFSWEHLPGIPKNQISKKNKDSFMKMLPLPPPTHSSRNLSHEETGVRKKNNTIQSNLQRDPFLAAMVKCSKDDNNDKEISGRSLWSGAKVTRSIGDRFGFISFYGSCKRTCAVSESLVYLPTSRRSSYQHVSRRFL</sequence>
<comment type="caution">
    <text evidence="1">The sequence shown here is derived from an EMBL/GenBank/DDBJ whole genome shotgun (WGS) entry which is preliminary data.</text>
</comment>
<protein>
    <submittedName>
        <fullName evidence="1">Uncharacterized protein</fullName>
    </submittedName>
</protein>
<gene>
    <name evidence="1" type="ORF">LLUT_LOCUS17130</name>
</gene>
<dbReference type="PANTHER" id="PTHR33696">
    <property type="entry name" value="T22J18.15-RELATED"/>
    <property type="match status" value="1"/>
</dbReference>
<dbReference type="InterPro" id="IPR007789">
    <property type="entry name" value="DUF688"/>
</dbReference>
<dbReference type="Pfam" id="PF05097">
    <property type="entry name" value="DUF688"/>
    <property type="match status" value="1"/>
</dbReference>
<keyword evidence="2" id="KW-1185">Reference proteome</keyword>
<evidence type="ECO:0000313" key="2">
    <source>
        <dbReference type="Proteomes" id="UP001497480"/>
    </source>
</evidence>
<accession>A0AAV1X381</accession>
<organism evidence="1 2">
    <name type="scientific">Lupinus luteus</name>
    <name type="common">European yellow lupine</name>
    <dbReference type="NCBI Taxonomy" id="3873"/>
    <lineage>
        <taxon>Eukaryota</taxon>
        <taxon>Viridiplantae</taxon>
        <taxon>Streptophyta</taxon>
        <taxon>Embryophyta</taxon>
        <taxon>Tracheophyta</taxon>
        <taxon>Spermatophyta</taxon>
        <taxon>Magnoliopsida</taxon>
        <taxon>eudicotyledons</taxon>
        <taxon>Gunneridae</taxon>
        <taxon>Pentapetalae</taxon>
        <taxon>rosids</taxon>
        <taxon>fabids</taxon>
        <taxon>Fabales</taxon>
        <taxon>Fabaceae</taxon>
        <taxon>Papilionoideae</taxon>
        <taxon>50 kb inversion clade</taxon>
        <taxon>genistoids sensu lato</taxon>
        <taxon>core genistoids</taxon>
        <taxon>Genisteae</taxon>
        <taxon>Lupinus</taxon>
    </lineage>
</organism>
<evidence type="ECO:0000313" key="1">
    <source>
        <dbReference type="EMBL" id="CAL0316070.1"/>
    </source>
</evidence>
<dbReference type="Proteomes" id="UP001497480">
    <property type="component" value="Unassembled WGS sequence"/>
</dbReference>
<reference evidence="1 2" key="1">
    <citation type="submission" date="2024-03" db="EMBL/GenBank/DDBJ databases">
        <authorList>
            <person name="Martinez-Hernandez J."/>
        </authorList>
    </citation>
    <scope>NUCLEOTIDE SEQUENCE [LARGE SCALE GENOMIC DNA]</scope>
</reference>